<name>A0A498M010_LABRO</name>
<accession>A0A498M010</accession>
<dbReference type="Proteomes" id="UP000290572">
    <property type="component" value="Unassembled WGS sequence"/>
</dbReference>
<protein>
    <submittedName>
        <fullName evidence="2">Uncharacterized protein</fullName>
    </submittedName>
</protein>
<evidence type="ECO:0000313" key="3">
    <source>
        <dbReference type="Proteomes" id="UP000290572"/>
    </source>
</evidence>
<reference evidence="2 3" key="1">
    <citation type="submission" date="2018-03" db="EMBL/GenBank/DDBJ databases">
        <title>Draft genome sequence of Rohu Carp (Labeo rohita).</title>
        <authorList>
            <person name="Das P."/>
            <person name="Kushwaha B."/>
            <person name="Joshi C.G."/>
            <person name="Kumar D."/>
            <person name="Nagpure N.S."/>
            <person name="Sahoo L."/>
            <person name="Das S.P."/>
            <person name="Bit A."/>
            <person name="Patnaik S."/>
            <person name="Meher P.K."/>
            <person name="Jayasankar P."/>
            <person name="Koringa P.G."/>
            <person name="Patel N.V."/>
            <person name="Hinsu A.T."/>
            <person name="Kumar R."/>
            <person name="Pandey M."/>
            <person name="Agarwal S."/>
            <person name="Srivastava S."/>
            <person name="Singh M."/>
            <person name="Iquebal M.A."/>
            <person name="Jaiswal S."/>
            <person name="Angadi U.B."/>
            <person name="Kumar N."/>
            <person name="Raza M."/>
            <person name="Shah T.M."/>
            <person name="Rai A."/>
            <person name="Jena J.K."/>
        </authorList>
    </citation>
    <scope>NUCLEOTIDE SEQUENCE [LARGE SCALE GENOMIC DNA]</scope>
    <source>
        <strain evidence="2">DASCIFA01</strain>
        <tissue evidence="2">Testis</tissue>
    </source>
</reference>
<organism evidence="2 3">
    <name type="scientific">Labeo rohita</name>
    <name type="common">Indian major carp</name>
    <name type="synonym">Cyprinus rohita</name>
    <dbReference type="NCBI Taxonomy" id="84645"/>
    <lineage>
        <taxon>Eukaryota</taxon>
        <taxon>Metazoa</taxon>
        <taxon>Chordata</taxon>
        <taxon>Craniata</taxon>
        <taxon>Vertebrata</taxon>
        <taxon>Euteleostomi</taxon>
        <taxon>Actinopterygii</taxon>
        <taxon>Neopterygii</taxon>
        <taxon>Teleostei</taxon>
        <taxon>Ostariophysi</taxon>
        <taxon>Cypriniformes</taxon>
        <taxon>Cyprinidae</taxon>
        <taxon>Labeoninae</taxon>
        <taxon>Labeonini</taxon>
        <taxon>Labeo</taxon>
    </lineage>
</organism>
<gene>
    <name evidence="2" type="ORF">ROHU_029259</name>
</gene>
<proteinExistence type="predicted"/>
<evidence type="ECO:0000256" key="1">
    <source>
        <dbReference type="SAM" id="MobiDB-lite"/>
    </source>
</evidence>
<keyword evidence="3" id="KW-1185">Reference proteome</keyword>
<comment type="caution">
    <text evidence="2">The sequence shown here is derived from an EMBL/GenBank/DDBJ whole genome shotgun (WGS) entry which is preliminary data.</text>
</comment>
<dbReference type="AlphaFoldDB" id="A0A498M010"/>
<feature type="region of interest" description="Disordered" evidence="1">
    <location>
        <begin position="42"/>
        <end position="81"/>
    </location>
</feature>
<dbReference type="EMBL" id="QBIY01013025">
    <property type="protein sequence ID" value="RXN12806.1"/>
    <property type="molecule type" value="Genomic_DNA"/>
</dbReference>
<sequence length="81" mass="8896">MCSLKSNGWAGELRLLRGRCIVSQTLVGRDVMRWISLQCSDETDATGEPSSSGEARVIELPTLWRRSTGGEEGSSPRERSV</sequence>
<evidence type="ECO:0000313" key="2">
    <source>
        <dbReference type="EMBL" id="RXN12806.1"/>
    </source>
</evidence>